<evidence type="ECO:0000313" key="22">
    <source>
        <dbReference type="Proteomes" id="UP000451234"/>
    </source>
</evidence>
<dbReference type="Proteomes" id="UP000460333">
    <property type="component" value="Unassembled WGS sequence"/>
</dbReference>
<dbReference type="InterPro" id="IPR021202">
    <property type="entry name" value="Rv3654c-like"/>
</dbReference>
<evidence type="ECO:0000313" key="30">
    <source>
        <dbReference type="Proteomes" id="UP000478746"/>
    </source>
</evidence>
<dbReference type="EMBL" id="QSRZ01000002">
    <property type="protein sequence ID" value="RGL51878.1"/>
    <property type="molecule type" value="Genomic_DNA"/>
</dbReference>
<evidence type="ECO:0000313" key="20">
    <source>
        <dbReference type="Proteomes" id="UP000430971"/>
    </source>
</evidence>
<dbReference type="Proteomes" id="UP000467387">
    <property type="component" value="Unassembled WGS sequence"/>
</dbReference>
<dbReference type="NCBIfam" id="TIGR03816">
    <property type="entry name" value="tadE_like_DECH"/>
    <property type="match status" value="1"/>
</dbReference>
<evidence type="ECO:0000313" key="15">
    <source>
        <dbReference type="EMBL" id="RGL51878.1"/>
    </source>
</evidence>
<evidence type="ECO:0000256" key="1">
    <source>
        <dbReference type="SAM" id="Phobius"/>
    </source>
</evidence>
<dbReference type="EMBL" id="WDRC01000005">
    <property type="protein sequence ID" value="KAB7360100.1"/>
    <property type="molecule type" value="Genomic_DNA"/>
</dbReference>
<protein>
    <submittedName>
        <fullName evidence="10">Flp pilus-assembly TadE/G-like family protein</fullName>
    </submittedName>
    <submittedName>
        <fullName evidence="12">Pilus assembly protein TadE</fullName>
    </submittedName>
</protein>
<evidence type="ECO:0000313" key="23">
    <source>
        <dbReference type="Proteomes" id="UP000460333"/>
    </source>
</evidence>
<dbReference type="Proteomes" id="UP000261186">
    <property type="component" value="Unassembled WGS sequence"/>
</dbReference>
<dbReference type="Proteomes" id="UP000430971">
    <property type="component" value="Unassembled WGS sequence"/>
</dbReference>
<evidence type="ECO:0000313" key="29">
    <source>
        <dbReference type="Proteomes" id="UP000476628"/>
    </source>
</evidence>
<dbReference type="EMBL" id="WDUB01000007">
    <property type="protein sequence ID" value="KAB7203366.1"/>
    <property type="molecule type" value="Genomic_DNA"/>
</dbReference>
<proteinExistence type="predicted"/>
<evidence type="ECO:0000313" key="9">
    <source>
        <dbReference type="EMBL" id="KAB7339115.1"/>
    </source>
</evidence>
<evidence type="ECO:0000313" key="16">
    <source>
        <dbReference type="EMBL" id="RGW63373.1"/>
    </source>
</evidence>
<evidence type="ECO:0000313" key="18">
    <source>
        <dbReference type="Proteomes" id="UP000261288"/>
    </source>
</evidence>
<dbReference type="OMA" id="ASAYWSG"/>
<evidence type="ECO:0000313" key="24">
    <source>
        <dbReference type="Proteomes" id="UP000460881"/>
    </source>
</evidence>
<dbReference type="EMBL" id="WDRV01000006">
    <property type="protein sequence ID" value="KAB7322761.1"/>
    <property type="molecule type" value="Genomic_DNA"/>
</dbReference>
<evidence type="ECO:0000313" key="11">
    <source>
        <dbReference type="EMBL" id="KAB7395597.1"/>
    </source>
</evidence>
<evidence type="ECO:0000313" key="10">
    <source>
        <dbReference type="EMBL" id="KAB7360100.1"/>
    </source>
</evidence>
<dbReference type="EMBL" id="WDVF01000009">
    <property type="protein sequence ID" value="KAB7135481.1"/>
    <property type="molecule type" value="Genomic_DNA"/>
</dbReference>
<evidence type="ECO:0000313" key="28">
    <source>
        <dbReference type="Proteomes" id="UP000468842"/>
    </source>
</evidence>
<evidence type="ECO:0000313" key="19">
    <source>
        <dbReference type="Proteomes" id="UP000265775"/>
    </source>
</evidence>
<dbReference type="Proteomes" id="UP000468842">
    <property type="component" value="Unassembled WGS sequence"/>
</dbReference>
<dbReference type="Proteomes" id="UP000460881">
    <property type="component" value="Unassembled WGS sequence"/>
</dbReference>
<dbReference type="Proteomes" id="UP000476628">
    <property type="component" value="Unassembled WGS sequence"/>
</dbReference>
<evidence type="ECO:0000313" key="17">
    <source>
        <dbReference type="Proteomes" id="UP000261186"/>
    </source>
</evidence>
<dbReference type="EMBL" id="WXEF01000004">
    <property type="protein sequence ID" value="MZR88289.1"/>
    <property type="molecule type" value="Genomic_DNA"/>
</dbReference>
<reference evidence="20 21" key="2">
    <citation type="journal article" date="2019" name="Nat. Med.">
        <title>A library of human gut bacterial isolates paired with longitudinal multiomics data enables mechanistic microbiome research.</title>
        <authorList>
            <person name="Poyet M."/>
            <person name="Groussin M."/>
            <person name="Gibbons S.M."/>
            <person name="Avila-Pacheco J."/>
            <person name="Jiang X."/>
            <person name="Kearney S.M."/>
            <person name="Perrotta A.R."/>
            <person name="Berdy B."/>
            <person name="Zhao S."/>
            <person name="Lieberman T.D."/>
            <person name="Swanson P.K."/>
            <person name="Smith M."/>
            <person name="Roesemann S."/>
            <person name="Alexander J.E."/>
            <person name="Rich S.A."/>
            <person name="Livny J."/>
            <person name="Vlamakis H."/>
            <person name="Clish C."/>
            <person name="Bullock K."/>
            <person name="Deik A."/>
            <person name="Scott J."/>
            <person name="Pierce K.A."/>
            <person name="Xavier R.J."/>
            <person name="Alm E.J."/>
        </authorList>
    </citation>
    <scope>NUCLEOTIDE SEQUENCE [LARGE SCALE GENOMIC DNA]</scope>
    <source>
        <strain evidence="7 23">BIOML-A118</strain>
        <strain evidence="6 29">BIOML-A136</strain>
        <strain evidence="5 25">BIOML-A166</strain>
        <strain evidence="4 21">BIOML-A201</strain>
        <strain evidence="3 27">BIOML-A210</strain>
        <strain evidence="2 30">BIOML-A320</strain>
        <strain evidence="11 28">BIOML-A37</strain>
        <strain evidence="12 26">BIOML-A395</strain>
        <strain evidence="13">BIOML-A409</strain>
        <strain evidence="10 24">BIOML-A55</strain>
        <strain evidence="9 20">BIOML-A65</strain>
        <strain evidence="8 22">BIOML-A75</strain>
    </source>
</reference>
<evidence type="ECO:0000313" key="26">
    <source>
        <dbReference type="Proteomes" id="UP000466472"/>
    </source>
</evidence>
<reference evidence="17 18" key="1">
    <citation type="submission" date="2018-08" db="EMBL/GenBank/DDBJ databases">
        <title>A genome reference for cultivated species of the human gut microbiota.</title>
        <authorList>
            <person name="Zou Y."/>
            <person name="Xue W."/>
            <person name="Luo G."/>
        </authorList>
    </citation>
    <scope>NUCLEOTIDE SEQUENCE [LARGE SCALE GENOMIC DNA]</scope>
    <source>
        <strain evidence="16 19">AF11-12</strain>
        <strain evidence="15 18">TF06-45A</strain>
        <strain evidence="14 17">TF08-4AC</strain>
    </source>
</reference>
<dbReference type="AlphaFoldDB" id="A0A0A1GPP8"/>
<dbReference type="Proteomes" id="UP000265775">
    <property type="component" value="Unassembled WGS sequence"/>
</dbReference>
<evidence type="ECO:0000313" key="5">
    <source>
        <dbReference type="EMBL" id="KAB7135481.1"/>
    </source>
</evidence>
<keyword evidence="1" id="KW-0472">Membrane</keyword>
<dbReference type="Proteomes" id="UP000432196">
    <property type="component" value="Unassembled WGS sequence"/>
</dbReference>
<evidence type="ECO:0000313" key="2">
    <source>
        <dbReference type="EMBL" id="KAB6838119.1"/>
    </source>
</evidence>
<evidence type="ECO:0000313" key="13">
    <source>
        <dbReference type="EMBL" id="MZU08148.1"/>
    </source>
</evidence>
<dbReference type="EMBL" id="QSRH01000001">
    <property type="protein sequence ID" value="RGL05600.1"/>
    <property type="molecule type" value="Genomic_DNA"/>
</dbReference>
<evidence type="ECO:0000313" key="27">
    <source>
        <dbReference type="Proteomes" id="UP000467387"/>
    </source>
</evidence>
<dbReference type="Proteomes" id="UP000478746">
    <property type="component" value="Unassembled WGS sequence"/>
</dbReference>
<organism evidence="10 24">
    <name type="scientific">Bifidobacterium longum</name>
    <dbReference type="NCBI Taxonomy" id="216816"/>
    <lineage>
        <taxon>Bacteria</taxon>
        <taxon>Bacillati</taxon>
        <taxon>Actinomycetota</taxon>
        <taxon>Actinomycetes</taxon>
        <taxon>Bifidobacteriales</taxon>
        <taxon>Bifidobacteriaceae</taxon>
        <taxon>Bifidobacterium</taxon>
    </lineage>
</organism>
<evidence type="ECO:0000313" key="12">
    <source>
        <dbReference type="EMBL" id="MZR88289.1"/>
    </source>
</evidence>
<dbReference type="EMBL" id="WDQK01000007">
    <property type="protein sequence ID" value="KAB7395597.1"/>
    <property type="molecule type" value="Genomic_DNA"/>
</dbReference>
<name>A0A0A1GPP8_BIFLN</name>
<gene>
    <name evidence="16" type="ORF">DWV59_09780</name>
    <name evidence="15" type="ORF">DXC63_01915</name>
    <name evidence="14" type="ORF">DXC85_01185</name>
    <name evidence="11" type="ORF">GBB40_04560</name>
    <name evidence="10" type="ORF">GBB63_02645</name>
    <name evidence="8" type="ORF">GBB65_06390</name>
    <name evidence="9" type="ORF">GBB73_02995</name>
    <name evidence="7" type="ORF">GBC43_06450</name>
    <name evidence="6" type="ORF">GBC45_06285</name>
    <name evidence="5" type="ORF">GBC97_05825</name>
    <name evidence="4" type="ORF">GBI83_04905</name>
    <name evidence="3" type="ORF">GBI87_08180</name>
    <name evidence="2" type="ORF">GBK08_06000</name>
    <name evidence="12" type="ORF">GT999_02980</name>
    <name evidence="13" type="ORF">GUA24_03720</name>
</gene>
<dbReference type="Proteomes" id="UP000451234">
    <property type="component" value="Unassembled WGS sequence"/>
</dbReference>
<dbReference type="EMBL" id="WDRM01000005">
    <property type="protein sequence ID" value="KAB7339115.1"/>
    <property type="molecule type" value="Genomic_DNA"/>
</dbReference>
<dbReference type="EMBL" id="QSAR01000013">
    <property type="protein sequence ID" value="RGW63373.1"/>
    <property type="molecule type" value="Genomic_DNA"/>
</dbReference>
<dbReference type="EMBL" id="WXDR01000004">
    <property type="protein sequence ID" value="MZU08148.1"/>
    <property type="molecule type" value="Genomic_DNA"/>
</dbReference>
<evidence type="ECO:0000313" key="3">
    <source>
        <dbReference type="EMBL" id="KAB7056596.1"/>
    </source>
</evidence>
<dbReference type="EMBL" id="WEAY01000009">
    <property type="protein sequence ID" value="KAB6838119.1"/>
    <property type="molecule type" value="Genomic_DNA"/>
</dbReference>
<keyword evidence="1" id="KW-0812">Transmembrane</keyword>
<evidence type="ECO:0000313" key="25">
    <source>
        <dbReference type="Proteomes" id="UP000461165"/>
    </source>
</evidence>
<evidence type="ECO:0000313" key="4">
    <source>
        <dbReference type="EMBL" id="KAB7073343.1"/>
    </source>
</evidence>
<dbReference type="EMBL" id="WDWU01000011">
    <property type="protein sequence ID" value="KAB7056596.1"/>
    <property type="molecule type" value="Genomic_DNA"/>
</dbReference>
<dbReference type="Proteomes" id="UP000461165">
    <property type="component" value="Unassembled WGS sequence"/>
</dbReference>
<sequence>MQGMRYEEGSGTMAGAMLVMVVGIALAVAASVGNLMICQNRARSLADLIAFDAAYALWHADIGDPCALAANMAEANGVVLGSCSVRDEDVLVTIKVETMVLVASSVERMARAGPVSCTEGDNYHNNGP</sequence>
<evidence type="ECO:0000313" key="14">
    <source>
        <dbReference type="EMBL" id="RGL05600.1"/>
    </source>
</evidence>
<dbReference type="Proteomes" id="UP000261288">
    <property type="component" value="Unassembled WGS sequence"/>
</dbReference>
<evidence type="ECO:0000313" key="6">
    <source>
        <dbReference type="EMBL" id="KAB7203366.1"/>
    </source>
</evidence>
<evidence type="ECO:0000313" key="7">
    <source>
        <dbReference type="EMBL" id="KAB7235541.1"/>
    </source>
</evidence>
<evidence type="ECO:0000313" key="21">
    <source>
        <dbReference type="Proteomes" id="UP000432196"/>
    </source>
</evidence>
<dbReference type="Proteomes" id="UP000638311">
    <property type="component" value="Unassembled WGS sequence"/>
</dbReference>
<dbReference type="EMBL" id="WDTJ01000007">
    <property type="protein sequence ID" value="KAB7235541.1"/>
    <property type="molecule type" value="Genomic_DNA"/>
</dbReference>
<dbReference type="Proteomes" id="UP000466472">
    <property type="component" value="Unassembled WGS sequence"/>
</dbReference>
<comment type="caution">
    <text evidence="10">The sequence shown here is derived from an EMBL/GenBank/DDBJ whole genome shotgun (WGS) entry which is preliminary data.</text>
</comment>
<evidence type="ECO:0000313" key="8">
    <source>
        <dbReference type="EMBL" id="KAB7322761.1"/>
    </source>
</evidence>
<dbReference type="EMBL" id="WDWL01000005">
    <property type="protein sequence ID" value="KAB7073343.1"/>
    <property type="molecule type" value="Genomic_DNA"/>
</dbReference>
<keyword evidence="1" id="KW-1133">Transmembrane helix</keyword>
<feature type="transmembrane region" description="Helical" evidence="1">
    <location>
        <begin position="12"/>
        <end position="37"/>
    </location>
</feature>
<accession>A0A0A1GPP8</accession>